<comment type="catalytic activity">
    <reaction evidence="12">
        <text>O-phospho-L-threonyl-[protein] + H2O = L-threonyl-[protein] + phosphate</text>
        <dbReference type="Rhea" id="RHEA:47004"/>
        <dbReference type="Rhea" id="RHEA-COMP:11060"/>
        <dbReference type="Rhea" id="RHEA-COMP:11605"/>
        <dbReference type="ChEBI" id="CHEBI:15377"/>
        <dbReference type="ChEBI" id="CHEBI:30013"/>
        <dbReference type="ChEBI" id="CHEBI:43474"/>
        <dbReference type="ChEBI" id="CHEBI:61977"/>
        <dbReference type="EC" id="3.1.3.16"/>
    </reaction>
    <physiologicalReaction direction="left-to-right" evidence="12">
        <dbReference type="Rhea" id="RHEA:47005"/>
    </physiologicalReaction>
</comment>
<accession>A0A1L9VTS8</accession>
<keyword evidence="17" id="KW-1185">Reference proteome</keyword>
<dbReference type="GeneID" id="34455996"/>
<gene>
    <name evidence="16" type="ORF">ASPGLDRAFT_1159878</name>
</gene>
<evidence type="ECO:0000256" key="14">
    <source>
        <dbReference type="RuleBase" id="RU004273"/>
    </source>
</evidence>
<keyword evidence="6" id="KW-0677">Repeat</keyword>
<dbReference type="InterPro" id="IPR006186">
    <property type="entry name" value="Ser/Thr-sp_prot-phosphatase"/>
</dbReference>
<comment type="function">
    <text evidence="13">Protein phosphatase that specifically binds to and dephosphorylates the molecular chaperone Hsp90. Dephosphorylation positively regulates the Hsp90 chaperone machinery.</text>
</comment>
<keyword evidence="9" id="KW-0464">Manganese</keyword>
<evidence type="ECO:0000259" key="15">
    <source>
        <dbReference type="PROSITE" id="PS00125"/>
    </source>
</evidence>
<evidence type="ECO:0000313" key="17">
    <source>
        <dbReference type="Proteomes" id="UP000184300"/>
    </source>
</evidence>
<comment type="similarity">
    <text evidence="4">Belongs to the PPP phosphatase family. PP-5 (PP-T) subfamily.</text>
</comment>
<evidence type="ECO:0000313" key="16">
    <source>
        <dbReference type="EMBL" id="OJJ87315.1"/>
    </source>
</evidence>
<dbReference type="EMBL" id="KV878891">
    <property type="protein sequence ID" value="OJJ87315.1"/>
    <property type="molecule type" value="Genomic_DNA"/>
</dbReference>
<comment type="cofactor">
    <cofactor evidence="2">
        <name>Mg(2+)</name>
        <dbReference type="ChEBI" id="CHEBI:18420"/>
    </cofactor>
</comment>
<dbReference type="GO" id="GO:0004722">
    <property type="term" value="F:protein serine/threonine phosphatase activity"/>
    <property type="evidence" value="ECO:0007669"/>
    <property type="project" value="UniProtKB-EC"/>
</dbReference>
<dbReference type="GO" id="GO:0005634">
    <property type="term" value="C:nucleus"/>
    <property type="evidence" value="ECO:0007669"/>
    <property type="project" value="UniProtKB-SubCell"/>
</dbReference>
<dbReference type="RefSeq" id="XP_022404004.1">
    <property type="nucleotide sequence ID" value="XM_022539735.1"/>
</dbReference>
<comment type="cofactor">
    <cofactor evidence="1">
        <name>Mn(2+)</name>
        <dbReference type="ChEBI" id="CHEBI:29035"/>
    </cofactor>
</comment>
<evidence type="ECO:0000256" key="4">
    <source>
        <dbReference type="ARBA" id="ARBA00008786"/>
    </source>
</evidence>
<evidence type="ECO:0000256" key="5">
    <source>
        <dbReference type="ARBA" id="ARBA00022723"/>
    </source>
</evidence>
<dbReference type="Gene3D" id="3.60.21.10">
    <property type="match status" value="1"/>
</dbReference>
<reference evidence="17" key="1">
    <citation type="journal article" date="2017" name="Genome Biol.">
        <title>Comparative genomics reveals high biological diversity and specific adaptations in the industrially and medically important fungal genus Aspergillus.</title>
        <authorList>
            <person name="de Vries R.P."/>
            <person name="Riley R."/>
            <person name="Wiebenga A."/>
            <person name="Aguilar-Osorio G."/>
            <person name="Amillis S."/>
            <person name="Uchima C.A."/>
            <person name="Anderluh G."/>
            <person name="Asadollahi M."/>
            <person name="Askin M."/>
            <person name="Barry K."/>
            <person name="Battaglia E."/>
            <person name="Bayram O."/>
            <person name="Benocci T."/>
            <person name="Braus-Stromeyer S.A."/>
            <person name="Caldana C."/>
            <person name="Canovas D."/>
            <person name="Cerqueira G.C."/>
            <person name="Chen F."/>
            <person name="Chen W."/>
            <person name="Choi C."/>
            <person name="Clum A."/>
            <person name="Dos Santos R.A."/>
            <person name="Damasio A.R."/>
            <person name="Diallinas G."/>
            <person name="Emri T."/>
            <person name="Fekete E."/>
            <person name="Flipphi M."/>
            <person name="Freyberg S."/>
            <person name="Gallo A."/>
            <person name="Gournas C."/>
            <person name="Habgood R."/>
            <person name="Hainaut M."/>
            <person name="Harispe M.L."/>
            <person name="Henrissat B."/>
            <person name="Hilden K.S."/>
            <person name="Hope R."/>
            <person name="Hossain A."/>
            <person name="Karabika E."/>
            <person name="Karaffa L."/>
            <person name="Karanyi Z."/>
            <person name="Krasevec N."/>
            <person name="Kuo A."/>
            <person name="Kusch H."/>
            <person name="LaButti K."/>
            <person name="Lagendijk E.L."/>
            <person name="Lapidus A."/>
            <person name="Levasseur A."/>
            <person name="Lindquist E."/>
            <person name="Lipzen A."/>
            <person name="Logrieco A.F."/>
            <person name="MacCabe A."/>
            <person name="Maekelae M.R."/>
            <person name="Malavazi I."/>
            <person name="Melin P."/>
            <person name="Meyer V."/>
            <person name="Mielnichuk N."/>
            <person name="Miskei M."/>
            <person name="Molnar A.P."/>
            <person name="Mule G."/>
            <person name="Ngan C.Y."/>
            <person name="Orejas M."/>
            <person name="Orosz E."/>
            <person name="Ouedraogo J.P."/>
            <person name="Overkamp K.M."/>
            <person name="Park H.-S."/>
            <person name="Perrone G."/>
            <person name="Piumi F."/>
            <person name="Punt P.J."/>
            <person name="Ram A.F."/>
            <person name="Ramon A."/>
            <person name="Rauscher S."/>
            <person name="Record E."/>
            <person name="Riano-Pachon D.M."/>
            <person name="Robert V."/>
            <person name="Roehrig J."/>
            <person name="Ruller R."/>
            <person name="Salamov A."/>
            <person name="Salih N.S."/>
            <person name="Samson R.A."/>
            <person name="Sandor E."/>
            <person name="Sanguinetti M."/>
            <person name="Schuetze T."/>
            <person name="Sepcic K."/>
            <person name="Shelest E."/>
            <person name="Sherlock G."/>
            <person name="Sophianopoulou V."/>
            <person name="Squina F.M."/>
            <person name="Sun H."/>
            <person name="Susca A."/>
            <person name="Todd R.B."/>
            <person name="Tsang A."/>
            <person name="Unkles S.E."/>
            <person name="van de Wiele N."/>
            <person name="van Rossen-Uffink D."/>
            <person name="Oliveira J.V."/>
            <person name="Vesth T.C."/>
            <person name="Visser J."/>
            <person name="Yu J.-H."/>
            <person name="Zhou M."/>
            <person name="Andersen M.R."/>
            <person name="Archer D.B."/>
            <person name="Baker S.E."/>
            <person name="Benoit I."/>
            <person name="Brakhage A.A."/>
            <person name="Braus G.H."/>
            <person name="Fischer R."/>
            <person name="Frisvad J.C."/>
            <person name="Goldman G.H."/>
            <person name="Houbraken J."/>
            <person name="Oakley B."/>
            <person name="Pocsi I."/>
            <person name="Scazzocchio C."/>
            <person name="Seiboth B."/>
            <person name="vanKuyk P.A."/>
            <person name="Wortman J."/>
            <person name="Dyer P.S."/>
            <person name="Grigoriev I.V."/>
        </authorList>
    </citation>
    <scope>NUCLEOTIDE SEQUENCE [LARGE SCALE GENOMIC DNA]</scope>
    <source>
        <strain evidence="17">CBS 516.65</strain>
    </source>
</reference>
<dbReference type="VEuPathDB" id="FungiDB:ASPGLDRAFT_1159878"/>
<organism evidence="16 17">
    <name type="scientific">Aspergillus glaucus CBS 516.65</name>
    <dbReference type="NCBI Taxonomy" id="1160497"/>
    <lineage>
        <taxon>Eukaryota</taxon>
        <taxon>Fungi</taxon>
        <taxon>Dikarya</taxon>
        <taxon>Ascomycota</taxon>
        <taxon>Pezizomycotina</taxon>
        <taxon>Eurotiomycetes</taxon>
        <taxon>Eurotiomycetidae</taxon>
        <taxon>Eurotiales</taxon>
        <taxon>Aspergillaceae</taxon>
        <taxon>Aspergillus</taxon>
        <taxon>Aspergillus subgen. Aspergillus</taxon>
    </lineage>
</organism>
<dbReference type="InterPro" id="IPR051134">
    <property type="entry name" value="PPP_phosphatase"/>
</dbReference>
<dbReference type="PANTHER" id="PTHR45668:SF5">
    <property type="entry name" value="SERINE_THREONINE-PROTEIN PHOSPHATASE 5"/>
    <property type="match status" value="1"/>
</dbReference>
<dbReference type="STRING" id="1160497.A0A1L9VTS8"/>
<dbReference type="Pfam" id="PF00149">
    <property type="entry name" value="Metallophos"/>
    <property type="match status" value="1"/>
</dbReference>
<keyword evidence="5" id="KW-0479">Metal-binding</keyword>
<evidence type="ECO:0000256" key="11">
    <source>
        <dbReference type="ARBA" id="ARBA00047986"/>
    </source>
</evidence>
<dbReference type="FunFam" id="3.60.21.10:FF:000039">
    <property type="entry name" value="Serine/threonine-protein phosphatase"/>
    <property type="match status" value="1"/>
</dbReference>
<evidence type="ECO:0000256" key="13">
    <source>
        <dbReference type="ARBA" id="ARBA00059747"/>
    </source>
</evidence>
<evidence type="ECO:0000256" key="7">
    <source>
        <dbReference type="ARBA" id="ARBA00022801"/>
    </source>
</evidence>
<dbReference type="InterPro" id="IPR004843">
    <property type="entry name" value="Calcineurin-like_PHP"/>
</dbReference>
<keyword evidence="8" id="KW-0802">TPR repeat</keyword>
<dbReference type="InterPro" id="IPR029052">
    <property type="entry name" value="Metallo-depent_PP-like"/>
</dbReference>
<comment type="subcellular location">
    <subcellularLocation>
        <location evidence="3">Nucleus</location>
    </subcellularLocation>
</comment>
<protein>
    <recommendedName>
        <fullName evidence="14">Serine/threonine-protein phosphatase</fullName>
        <ecNumber evidence="14">3.1.3.16</ecNumber>
    </recommendedName>
</protein>
<dbReference type="SMART" id="SM00156">
    <property type="entry name" value="PP2Ac"/>
    <property type="match status" value="1"/>
</dbReference>
<dbReference type="AlphaFoldDB" id="A0A1L9VTS8"/>
<evidence type="ECO:0000256" key="12">
    <source>
        <dbReference type="ARBA" id="ARBA00048832"/>
    </source>
</evidence>
<dbReference type="PROSITE" id="PS00125">
    <property type="entry name" value="SER_THR_PHOSPHATASE"/>
    <property type="match status" value="1"/>
</dbReference>
<dbReference type="CDD" id="cd07417">
    <property type="entry name" value="MPP_PP5_C"/>
    <property type="match status" value="1"/>
</dbReference>
<keyword evidence="7 14" id="KW-0378">Hydrolase</keyword>
<comment type="catalytic activity">
    <reaction evidence="11">
        <text>O-phospho-L-seryl-[protein] + H2O = L-seryl-[protein] + phosphate</text>
        <dbReference type="Rhea" id="RHEA:20629"/>
        <dbReference type="Rhea" id="RHEA-COMP:9863"/>
        <dbReference type="Rhea" id="RHEA-COMP:11604"/>
        <dbReference type="ChEBI" id="CHEBI:15377"/>
        <dbReference type="ChEBI" id="CHEBI:29999"/>
        <dbReference type="ChEBI" id="CHEBI:43474"/>
        <dbReference type="ChEBI" id="CHEBI:83421"/>
        <dbReference type="EC" id="3.1.3.16"/>
    </reaction>
    <physiologicalReaction direction="left-to-right" evidence="11">
        <dbReference type="Rhea" id="RHEA:20630"/>
    </physiologicalReaction>
</comment>
<evidence type="ECO:0000256" key="1">
    <source>
        <dbReference type="ARBA" id="ARBA00001936"/>
    </source>
</evidence>
<dbReference type="Proteomes" id="UP000184300">
    <property type="component" value="Unassembled WGS sequence"/>
</dbReference>
<dbReference type="PRINTS" id="PR00114">
    <property type="entry name" value="STPHPHTASE"/>
</dbReference>
<name>A0A1L9VTS8_ASPGL</name>
<keyword evidence="10" id="KW-0539">Nucleus</keyword>
<dbReference type="PANTHER" id="PTHR45668">
    <property type="entry name" value="SERINE/THREONINE-PROTEIN PHOSPHATASE 5-RELATED"/>
    <property type="match status" value="1"/>
</dbReference>
<dbReference type="SUPFAM" id="SSF56300">
    <property type="entry name" value="Metallo-dependent phosphatases"/>
    <property type="match status" value="1"/>
</dbReference>
<sequence length="271" mass="30684">MVEIGVEERNELTVCGDTHGQFFDLLEIFRRNGYPSDKHAYLFNGDFVDRGSWSTEIALVLYAYKWLRPNGIFLNRGNHETDDMNKAYGFEGECKAKYNERVFKVFSESFSALPLATLIGEKYLVLHGGLFSDDSISLDDIRKLNRHNQRQPGQQGLMMEMLWTDPQTAPGRGPSKRGVGLQFGPDITKRFCEKNGLEAIIRSHEVRMGGYEVEHDGRCITVFSAPKYCDTTENKGAYINLGPELKLNYQVFEAVPHPPIKPMASLSPSHP</sequence>
<dbReference type="EC" id="3.1.3.16" evidence="14"/>
<dbReference type="InterPro" id="IPR041753">
    <property type="entry name" value="PP5_C"/>
</dbReference>
<evidence type="ECO:0000256" key="10">
    <source>
        <dbReference type="ARBA" id="ARBA00023242"/>
    </source>
</evidence>
<evidence type="ECO:0000256" key="9">
    <source>
        <dbReference type="ARBA" id="ARBA00023211"/>
    </source>
</evidence>
<feature type="domain" description="Serine/threonine specific protein phosphatases" evidence="15">
    <location>
        <begin position="75"/>
        <end position="80"/>
    </location>
</feature>
<evidence type="ECO:0000256" key="8">
    <source>
        <dbReference type="ARBA" id="ARBA00022803"/>
    </source>
</evidence>
<proteinExistence type="inferred from homology"/>
<evidence type="ECO:0000256" key="2">
    <source>
        <dbReference type="ARBA" id="ARBA00001946"/>
    </source>
</evidence>
<dbReference type="OrthoDB" id="445564at2759"/>
<dbReference type="GO" id="GO:0046872">
    <property type="term" value="F:metal ion binding"/>
    <property type="evidence" value="ECO:0007669"/>
    <property type="project" value="UniProtKB-KW"/>
</dbReference>
<evidence type="ECO:0000256" key="6">
    <source>
        <dbReference type="ARBA" id="ARBA00022737"/>
    </source>
</evidence>
<evidence type="ECO:0000256" key="3">
    <source>
        <dbReference type="ARBA" id="ARBA00004123"/>
    </source>
</evidence>